<proteinExistence type="predicted"/>
<feature type="compositionally biased region" description="Polar residues" evidence="1">
    <location>
        <begin position="1"/>
        <end position="25"/>
    </location>
</feature>
<dbReference type="Proteomes" id="UP001367676">
    <property type="component" value="Unassembled WGS sequence"/>
</dbReference>
<dbReference type="AlphaFoldDB" id="A0AAN9T8B5"/>
<organism evidence="2 3">
    <name type="scientific">Parthenolecanium corni</name>
    <dbReference type="NCBI Taxonomy" id="536013"/>
    <lineage>
        <taxon>Eukaryota</taxon>
        <taxon>Metazoa</taxon>
        <taxon>Ecdysozoa</taxon>
        <taxon>Arthropoda</taxon>
        <taxon>Hexapoda</taxon>
        <taxon>Insecta</taxon>
        <taxon>Pterygota</taxon>
        <taxon>Neoptera</taxon>
        <taxon>Paraneoptera</taxon>
        <taxon>Hemiptera</taxon>
        <taxon>Sternorrhyncha</taxon>
        <taxon>Coccoidea</taxon>
        <taxon>Coccidae</taxon>
        <taxon>Parthenolecanium</taxon>
    </lineage>
</organism>
<evidence type="ECO:0000256" key="1">
    <source>
        <dbReference type="SAM" id="MobiDB-lite"/>
    </source>
</evidence>
<feature type="region of interest" description="Disordered" evidence="1">
    <location>
        <begin position="1"/>
        <end position="27"/>
    </location>
</feature>
<accession>A0AAN9T8B5</accession>
<evidence type="ECO:0000313" key="3">
    <source>
        <dbReference type="Proteomes" id="UP001367676"/>
    </source>
</evidence>
<keyword evidence="3" id="KW-1185">Reference proteome</keyword>
<reference evidence="2 3" key="1">
    <citation type="submission" date="2024-03" db="EMBL/GenBank/DDBJ databases">
        <title>Adaptation during the transition from Ophiocordyceps entomopathogen to insect associate is accompanied by gene loss and intensified selection.</title>
        <authorList>
            <person name="Ward C.M."/>
            <person name="Onetto C.A."/>
            <person name="Borneman A.R."/>
        </authorList>
    </citation>
    <scope>NUCLEOTIDE SEQUENCE [LARGE SCALE GENOMIC DNA]</scope>
    <source>
        <strain evidence="2">AWRI1</strain>
        <tissue evidence="2">Single Adult Female</tissue>
    </source>
</reference>
<comment type="caution">
    <text evidence="2">The sequence shown here is derived from an EMBL/GenBank/DDBJ whole genome shotgun (WGS) entry which is preliminary data.</text>
</comment>
<sequence length="83" mass="8954">MAELPNSQPGGSNGGTNTSEDSNTWRAYYEHPLTAATSAMLNISGANAEEQPPPPTSMGFVYECYKLPQLSSDKDKLSEITWA</sequence>
<dbReference type="EMBL" id="JBBCAQ010000036">
    <property type="protein sequence ID" value="KAK7576470.1"/>
    <property type="molecule type" value="Genomic_DNA"/>
</dbReference>
<evidence type="ECO:0000313" key="2">
    <source>
        <dbReference type="EMBL" id="KAK7576470.1"/>
    </source>
</evidence>
<gene>
    <name evidence="2" type="ORF">V9T40_012756</name>
</gene>
<protein>
    <submittedName>
        <fullName evidence="2">Uncharacterized protein</fullName>
    </submittedName>
</protein>
<name>A0AAN9T8B5_9HEMI</name>